<dbReference type="EMBL" id="CAJVPT010005563">
    <property type="protein sequence ID" value="CAG8521473.1"/>
    <property type="molecule type" value="Genomic_DNA"/>
</dbReference>
<organism evidence="1 2">
    <name type="scientific">Acaulospora colombiana</name>
    <dbReference type="NCBI Taxonomy" id="27376"/>
    <lineage>
        <taxon>Eukaryota</taxon>
        <taxon>Fungi</taxon>
        <taxon>Fungi incertae sedis</taxon>
        <taxon>Mucoromycota</taxon>
        <taxon>Glomeromycotina</taxon>
        <taxon>Glomeromycetes</taxon>
        <taxon>Diversisporales</taxon>
        <taxon>Acaulosporaceae</taxon>
        <taxon>Acaulospora</taxon>
    </lineage>
</organism>
<protein>
    <submittedName>
        <fullName evidence="1">9569_t:CDS:1</fullName>
    </submittedName>
</protein>
<comment type="caution">
    <text evidence="1">The sequence shown here is derived from an EMBL/GenBank/DDBJ whole genome shotgun (WGS) entry which is preliminary data.</text>
</comment>
<sequence>MCGRFSLGANREEIINQLVQDGILPQLDEQEWLDRDDFYPRYNIAPRSRAAVIRRRYGPPTEDTHNNMSLDVADNLTHNEGSRKSPAMTEPALGTVIQTMRWGLVPRYAKADLPSVTTNTINARVESILEGNRAWAYYEWLTKGKEKLPHFIRNPNASKKLYMAGMWEEVTFEGTDKPLFTFTIVTVPARDSMTWLHDRMPLIFSPNSSTDMENLNMWLDTDKAKNRGSDIHHFLQGYLHNSGEESLTIYQGKVGKESPSFIQPVQERKDGIRAMFAKQKQATSSESTSAIEKPNTSNHADAETSQSSSESRSTTKRQRTMSPDNNDAHAEGSSRKKIKIDTPSPPPKVDEVTQGNSPAKRKPPVSPRKKGGTGSPSKKDAAGTRSIIEFFQPSPRKTDRA</sequence>
<reference evidence="1" key="1">
    <citation type="submission" date="2021-06" db="EMBL/GenBank/DDBJ databases">
        <authorList>
            <person name="Kallberg Y."/>
            <person name="Tangrot J."/>
            <person name="Rosling A."/>
        </authorList>
    </citation>
    <scope>NUCLEOTIDE SEQUENCE</scope>
    <source>
        <strain evidence="1">CL356</strain>
    </source>
</reference>
<evidence type="ECO:0000313" key="1">
    <source>
        <dbReference type="EMBL" id="CAG8521473.1"/>
    </source>
</evidence>
<gene>
    <name evidence="1" type="ORF">ACOLOM_LOCUS3677</name>
</gene>
<evidence type="ECO:0000313" key="2">
    <source>
        <dbReference type="Proteomes" id="UP000789525"/>
    </source>
</evidence>
<dbReference type="Proteomes" id="UP000789525">
    <property type="component" value="Unassembled WGS sequence"/>
</dbReference>
<keyword evidence="2" id="KW-1185">Reference proteome</keyword>
<name>A0ACA9LCV6_9GLOM</name>
<accession>A0ACA9LCV6</accession>
<proteinExistence type="predicted"/>